<reference evidence="1" key="1">
    <citation type="submission" date="2022-02" db="EMBL/GenBank/DDBJ databases">
        <title>Plant Genome Project.</title>
        <authorList>
            <person name="Zhang R.-G."/>
        </authorList>
    </citation>
    <scope>NUCLEOTIDE SEQUENCE</scope>
    <source>
        <strain evidence="1">AT1</strain>
    </source>
</reference>
<sequence length="93" mass="9879">MNEIGATRGSLEATVLVPGSSNLDVPQSIDEAHVLGEITSKFITFQHIPIFVLEREAGGSQFAKVVIGGVPTACGLTEPTLGGSRRRNLQHPR</sequence>
<name>A0ACC0PEX0_RHOML</name>
<keyword evidence="2" id="KW-1185">Reference proteome</keyword>
<protein>
    <submittedName>
        <fullName evidence="1">Uncharacterized protein</fullName>
    </submittedName>
</protein>
<comment type="caution">
    <text evidence="1">The sequence shown here is derived from an EMBL/GenBank/DDBJ whole genome shotgun (WGS) entry which is preliminary data.</text>
</comment>
<dbReference type="EMBL" id="CM046390">
    <property type="protein sequence ID" value="KAI8564247.1"/>
    <property type="molecule type" value="Genomic_DNA"/>
</dbReference>
<evidence type="ECO:0000313" key="2">
    <source>
        <dbReference type="Proteomes" id="UP001062846"/>
    </source>
</evidence>
<accession>A0ACC0PEX0</accession>
<proteinExistence type="predicted"/>
<organism evidence="1 2">
    <name type="scientific">Rhododendron molle</name>
    <name type="common">Chinese azalea</name>
    <name type="synonym">Azalea mollis</name>
    <dbReference type="NCBI Taxonomy" id="49168"/>
    <lineage>
        <taxon>Eukaryota</taxon>
        <taxon>Viridiplantae</taxon>
        <taxon>Streptophyta</taxon>
        <taxon>Embryophyta</taxon>
        <taxon>Tracheophyta</taxon>
        <taxon>Spermatophyta</taxon>
        <taxon>Magnoliopsida</taxon>
        <taxon>eudicotyledons</taxon>
        <taxon>Gunneridae</taxon>
        <taxon>Pentapetalae</taxon>
        <taxon>asterids</taxon>
        <taxon>Ericales</taxon>
        <taxon>Ericaceae</taxon>
        <taxon>Ericoideae</taxon>
        <taxon>Rhodoreae</taxon>
        <taxon>Rhododendron</taxon>
    </lineage>
</organism>
<evidence type="ECO:0000313" key="1">
    <source>
        <dbReference type="EMBL" id="KAI8564247.1"/>
    </source>
</evidence>
<dbReference type="Proteomes" id="UP001062846">
    <property type="component" value="Chromosome 3"/>
</dbReference>
<gene>
    <name evidence="1" type="ORF">RHMOL_Rhmol03G0167100</name>
</gene>